<sequence>MSRSAQSNSNSLEVPDFDAYVASLIARESKAKELDYQTFGVGVYKSSPSSSKPKPNTRFLNALIRNTDGHNQALLRQEAERDRQRRRENRYSGERDQRHKHDRVREYKENDSRRNRSPSPQETKRYHSCSRSQDKRKRTNENEYPTLNEETTKRRRSEGSRDSFSTEAVAEKRRSSGPSKMDKYFQEDYDPRLDIEEFIMDNNCTIPDYALFEDTKKSSKKKKKHKKEKEKKKKKSKEVSPTPTVREWDLGKITQSSWDPQLNPYMPSYK</sequence>
<feature type="region of interest" description="Disordered" evidence="1">
    <location>
        <begin position="211"/>
        <end position="270"/>
    </location>
</feature>
<feature type="compositionally biased region" description="Basic and acidic residues" evidence="1">
    <location>
        <begin position="169"/>
        <end position="184"/>
    </location>
</feature>
<dbReference type="Proteomes" id="UP000193498">
    <property type="component" value="Unassembled WGS sequence"/>
</dbReference>
<evidence type="ECO:0000313" key="2">
    <source>
        <dbReference type="EMBL" id="ORX88695.1"/>
    </source>
</evidence>
<feature type="region of interest" description="Disordered" evidence="1">
    <location>
        <begin position="65"/>
        <end position="184"/>
    </location>
</feature>
<evidence type="ECO:0000313" key="3">
    <source>
        <dbReference type="Proteomes" id="UP000193498"/>
    </source>
</evidence>
<dbReference type="PANTHER" id="PTHR40132">
    <property type="entry name" value="PRE-MRNA-SPLICING FACTOR 38B"/>
    <property type="match status" value="1"/>
</dbReference>
<feature type="compositionally biased region" description="Basic and acidic residues" evidence="1">
    <location>
        <begin position="77"/>
        <end position="114"/>
    </location>
</feature>
<name>A0A1Y1XSN3_9FUNG</name>
<organism evidence="2 3">
    <name type="scientific">Basidiobolus meristosporus CBS 931.73</name>
    <dbReference type="NCBI Taxonomy" id="1314790"/>
    <lineage>
        <taxon>Eukaryota</taxon>
        <taxon>Fungi</taxon>
        <taxon>Fungi incertae sedis</taxon>
        <taxon>Zoopagomycota</taxon>
        <taxon>Entomophthoromycotina</taxon>
        <taxon>Basidiobolomycetes</taxon>
        <taxon>Basidiobolales</taxon>
        <taxon>Basidiobolaceae</taxon>
        <taxon>Basidiobolus</taxon>
    </lineage>
</organism>
<dbReference type="STRING" id="1314790.A0A1Y1XSN3"/>
<evidence type="ECO:0000256" key="1">
    <source>
        <dbReference type="SAM" id="MobiDB-lite"/>
    </source>
</evidence>
<dbReference type="EMBL" id="MCFE01000505">
    <property type="protein sequence ID" value="ORX88695.1"/>
    <property type="molecule type" value="Genomic_DNA"/>
</dbReference>
<dbReference type="PANTHER" id="PTHR40132:SF1">
    <property type="entry name" value="PRE-MRNA-SPLICING FACTOR 38B"/>
    <property type="match status" value="1"/>
</dbReference>
<feature type="compositionally biased region" description="Basic residues" evidence="1">
    <location>
        <begin position="218"/>
        <end position="236"/>
    </location>
</feature>
<dbReference type="InParanoid" id="A0A1Y1XSN3"/>
<protein>
    <submittedName>
        <fullName evidence="2">Uncharacterized protein</fullName>
    </submittedName>
</protein>
<reference evidence="2 3" key="1">
    <citation type="submission" date="2016-07" db="EMBL/GenBank/DDBJ databases">
        <title>Pervasive Adenine N6-methylation of Active Genes in Fungi.</title>
        <authorList>
            <consortium name="DOE Joint Genome Institute"/>
            <person name="Mondo S.J."/>
            <person name="Dannebaum R.O."/>
            <person name="Kuo R.C."/>
            <person name="Labutti K."/>
            <person name="Haridas S."/>
            <person name="Kuo A."/>
            <person name="Salamov A."/>
            <person name="Ahrendt S.R."/>
            <person name="Lipzen A."/>
            <person name="Sullivan W."/>
            <person name="Andreopoulos W.B."/>
            <person name="Clum A."/>
            <person name="Lindquist E."/>
            <person name="Daum C."/>
            <person name="Ramamoorthy G.K."/>
            <person name="Gryganskyi A."/>
            <person name="Culley D."/>
            <person name="Magnuson J.K."/>
            <person name="James T.Y."/>
            <person name="O'Malley M.A."/>
            <person name="Stajich J.E."/>
            <person name="Spatafora J.W."/>
            <person name="Visel A."/>
            <person name="Grigoriev I.V."/>
        </authorList>
    </citation>
    <scope>NUCLEOTIDE SEQUENCE [LARGE SCALE GENOMIC DNA]</scope>
    <source>
        <strain evidence="2 3">CBS 931.73</strain>
    </source>
</reference>
<keyword evidence="3" id="KW-1185">Reference proteome</keyword>
<proteinExistence type="predicted"/>
<comment type="caution">
    <text evidence="2">The sequence shown here is derived from an EMBL/GenBank/DDBJ whole genome shotgun (WGS) entry which is preliminary data.</text>
</comment>
<gene>
    <name evidence="2" type="ORF">K493DRAFT_341119</name>
</gene>
<dbReference type="OrthoDB" id="2431475at2759"/>
<dbReference type="AlphaFoldDB" id="A0A1Y1XSN3"/>
<accession>A0A1Y1XSN3</accession>